<sequence>MHPKQRNRILPLLMSSVALSGAGSLGAQAQEGAAYQLDPIIVEQRDEQAFAADRATAVYVSDAELERARIGDLKDLFAGIASVSVGGGIPIAQKIFVNGVDMLNLAVTIDGVLQNNRAFHHVSANAIDPGLLKAVRADAGVAAADTGPNALAGAVVMETVDAADILEDGRSFGGNVRLGYSDNGETFTRALTAAGIQSGFEWLAYVKSATGEDYTTGSGDEIAGSAADLQSYLLKLAYETAEGHRFELSGQQLDDDAIRPWRANFGGLNPPRPGQLLRRYDTQRSSYSFSYENTLADGVWDPKIVLGYSESLVDVPYPYGSEGTSSAWSGTIQNTFHLSSVDTVVAGVDFYDRIGRYEGPGERYEEGARNIGVFAQARLEPTDRWKLSFGARADWQEFDGIGSYNDSVSGLSGNLSVAYDLTEELMVRAGYSSVFGGIGLEDNYTFSPRWNYDSLQPARAQNVTAGLDWKRGDLTIGGEIFVTEIDNARSVVGSAVENFDFKSEGFNLGVGYGWAGGFARLTYSNSEVTVNGEAAGNYETLDFGAPLGQVLALQVQHRLAGTELTFGGSLDVALDYDETEKVSDKPLDGYEVVSLFVEYIPPQLDKLTLRAEVTNLFDRDYADRATYGADYNDVVPFSEPGRTITLSAVARF</sequence>
<feature type="domain" description="TonB-dependent receptor-like beta-barrel" evidence="12">
    <location>
        <begin position="253"/>
        <end position="616"/>
    </location>
</feature>
<gene>
    <name evidence="14" type="ORF">AKL17_3049</name>
</gene>
<keyword evidence="14" id="KW-0675">Receptor</keyword>
<evidence type="ECO:0000313" key="15">
    <source>
        <dbReference type="Proteomes" id="UP000076128"/>
    </source>
</evidence>
<dbReference type="InterPro" id="IPR037066">
    <property type="entry name" value="Plug_dom_sf"/>
</dbReference>
<evidence type="ECO:0000259" key="12">
    <source>
        <dbReference type="Pfam" id="PF00593"/>
    </source>
</evidence>
<dbReference type="InterPro" id="IPR000531">
    <property type="entry name" value="Beta-barrel_TonB"/>
</dbReference>
<dbReference type="GO" id="GO:0009279">
    <property type="term" value="C:cell outer membrane"/>
    <property type="evidence" value="ECO:0007669"/>
    <property type="project" value="UniProtKB-SubCell"/>
</dbReference>
<evidence type="ECO:0000256" key="10">
    <source>
        <dbReference type="RuleBase" id="RU003357"/>
    </source>
</evidence>
<dbReference type="PROSITE" id="PS52016">
    <property type="entry name" value="TONB_DEPENDENT_REC_3"/>
    <property type="match status" value="1"/>
</dbReference>
<reference evidence="14 15" key="1">
    <citation type="submission" date="2015-09" db="EMBL/GenBank/DDBJ databases">
        <title>Complete genome sequence of Defluviimonas alba cai42t isolated from an oilfield in Xinjiang.</title>
        <authorList>
            <person name="Geng S."/>
            <person name="Pan X."/>
            <person name="Wu X."/>
        </authorList>
    </citation>
    <scope>NUCLEOTIDE SEQUENCE [LARGE SCALE GENOMIC DNA]</scope>
    <source>
        <strain evidence="15">cai42</strain>
    </source>
</reference>
<protein>
    <submittedName>
        <fullName evidence="14">TonB-dependent receptor</fullName>
    </submittedName>
</protein>
<evidence type="ECO:0000256" key="6">
    <source>
        <dbReference type="ARBA" id="ARBA00023077"/>
    </source>
</evidence>
<dbReference type="PANTHER" id="PTHR30069:SF41">
    <property type="entry name" value="HEME_HEMOPEXIN UTILIZATION PROTEIN C"/>
    <property type="match status" value="1"/>
</dbReference>
<keyword evidence="15" id="KW-1185">Reference proteome</keyword>
<keyword evidence="3 9" id="KW-0813">Transport</keyword>
<dbReference type="GO" id="GO:0015344">
    <property type="term" value="F:siderophore uptake transmembrane transporter activity"/>
    <property type="evidence" value="ECO:0007669"/>
    <property type="project" value="TreeGrafter"/>
</dbReference>
<evidence type="ECO:0000256" key="5">
    <source>
        <dbReference type="ARBA" id="ARBA00022692"/>
    </source>
</evidence>
<comment type="subcellular location">
    <subcellularLocation>
        <location evidence="1 9">Cell outer membrane</location>
        <topology evidence="1 9">Multi-pass membrane protein</topology>
    </subcellularLocation>
</comment>
<name>A0A159Z4Z5_9RHOB</name>
<dbReference type="AlphaFoldDB" id="A0A159Z4Z5"/>
<dbReference type="Gene3D" id="2.170.130.10">
    <property type="entry name" value="TonB-dependent receptor, plug domain"/>
    <property type="match status" value="1"/>
</dbReference>
<dbReference type="Pfam" id="PF00593">
    <property type="entry name" value="TonB_dep_Rec_b-barrel"/>
    <property type="match status" value="1"/>
</dbReference>
<feature type="signal peptide" evidence="11">
    <location>
        <begin position="1"/>
        <end position="29"/>
    </location>
</feature>
<dbReference type="GO" id="GO:0044718">
    <property type="term" value="P:siderophore transmembrane transport"/>
    <property type="evidence" value="ECO:0007669"/>
    <property type="project" value="TreeGrafter"/>
</dbReference>
<dbReference type="InterPro" id="IPR012910">
    <property type="entry name" value="Plug_dom"/>
</dbReference>
<keyword evidence="11" id="KW-0732">Signal</keyword>
<keyword evidence="6 10" id="KW-0798">TonB box</keyword>
<evidence type="ECO:0000256" key="7">
    <source>
        <dbReference type="ARBA" id="ARBA00023136"/>
    </source>
</evidence>
<evidence type="ECO:0000256" key="2">
    <source>
        <dbReference type="ARBA" id="ARBA00009810"/>
    </source>
</evidence>
<proteinExistence type="inferred from homology"/>
<dbReference type="Proteomes" id="UP000076128">
    <property type="component" value="Chromosome"/>
</dbReference>
<organism evidence="14 15">
    <name type="scientific">Frigidibacter mobilis</name>
    <dbReference type="NCBI Taxonomy" id="1335048"/>
    <lineage>
        <taxon>Bacteria</taxon>
        <taxon>Pseudomonadati</taxon>
        <taxon>Pseudomonadota</taxon>
        <taxon>Alphaproteobacteria</taxon>
        <taxon>Rhodobacterales</taxon>
        <taxon>Paracoccaceae</taxon>
        <taxon>Frigidibacter</taxon>
    </lineage>
</organism>
<evidence type="ECO:0000313" key="14">
    <source>
        <dbReference type="EMBL" id="AMY70282.1"/>
    </source>
</evidence>
<dbReference type="Gene3D" id="2.40.170.20">
    <property type="entry name" value="TonB-dependent receptor, beta-barrel domain"/>
    <property type="match status" value="1"/>
</dbReference>
<feature type="domain" description="TonB-dependent receptor plug" evidence="13">
    <location>
        <begin position="58"/>
        <end position="154"/>
    </location>
</feature>
<dbReference type="InterPro" id="IPR039426">
    <property type="entry name" value="TonB-dep_rcpt-like"/>
</dbReference>
<dbReference type="PANTHER" id="PTHR30069">
    <property type="entry name" value="TONB-DEPENDENT OUTER MEMBRANE RECEPTOR"/>
    <property type="match status" value="1"/>
</dbReference>
<evidence type="ECO:0000256" key="3">
    <source>
        <dbReference type="ARBA" id="ARBA00022448"/>
    </source>
</evidence>
<keyword evidence="5 9" id="KW-0812">Transmembrane</keyword>
<comment type="similarity">
    <text evidence="2 9 10">Belongs to the TonB-dependent receptor family.</text>
</comment>
<evidence type="ECO:0000256" key="11">
    <source>
        <dbReference type="SAM" id="SignalP"/>
    </source>
</evidence>
<dbReference type="InterPro" id="IPR036942">
    <property type="entry name" value="Beta-barrel_TonB_sf"/>
</dbReference>
<keyword evidence="7 9" id="KW-0472">Membrane</keyword>
<evidence type="ECO:0000256" key="4">
    <source>
        <dbReference type="ARBA" id="ARBA00022452"/>
    </source>
</evidence>
<keyword evidence="4 9" id="KW-1134">Transmembrane beta strand</keyword>
<dbReference type="STRING" id="1335048.AKL17_3049"/>
<dbReference type="KEGG" id="daa:AKL17_3049"/>
<dbReference type="Pfam" id="PF07715">
    <property type="entry name" value="Plug"/>
    <property type="match status" value="1"/>
</dbReference>
<accession>A0A159Z4Z5</accession>
<evidence type="ECO:0000256" key="1">
    <source>
        <dbReference type="ARBA" id="ARBA00004571"/>
    </source>
</evidence>
<dbReference type="PATRIC" id="fig|1335048.3.peg.3167"/>
<evidence type="ECO:0000256" key="9">
    <source>
        <dbReference type="PROSITE-ProRule" id="PRU01360"/>
    </source>
</evidence>
<dbReference type="EMBL" id="CP012661">
    <property type="protein sequence ID" value="AMY70282.1"/>
    <property type="molecule type" value="Genomic_DNA"/>
</dbReference>
<evidence type="ECO:0000256" key="8">
    <source>
        <dbReference type="ARBA" id="ARBA00023237"/>
    </source>
</evidence>
<feature type="chain" id="PRO_5007812139" evidence="11">
    <location>
        <begin position="30"/>
        <end position="652"/>
    </location>
</feature>
<dbReference type="SUPFAM" id="SSF56935">
    <property type="entry name" value="Porins"/>
    <property type="match status" value="1"/>
</dbReference>
<evidence type="ECO:0000259" key="13">
    <source>
        <dbReference type="Pfam" id="PF07715"/>
    </source>
</evidence>
<keyword evidence="8 9" id="KW-0998">Cell outer membrane</keyword>